<dbReference type="EMBL" id="CAJJDN010000026">
    <property type="protein sequence ID" value="CAD8069774.1"/>
    <property type="molecule type" value="Genomic_DNA"/>
</dbReference>
<evidence type="ECO:0000313" key="1">
    <source>
        <dbReference type="EMBL" id="CAD8069774.1"/>
    </source>
</evidence>
<organism evidence="1 2">
    <name type="scientific">Paramecium sonneborni</name>
    <dbReference type="NCBI Taxonomy" id="65129"/>
    <lineage>
        <taxon>Eukaryota</taxon>
        <taxon>Sar</taxon>
        <taxon>Alveolata</taxon>
        <taxon>Ciliophora</taxon>
        <taxon>Intramacronucleata</taxon>
        <taxon>Oligohymenophorea</taxon>
        <taxon>Peniculida</taxon>
        <taxon>Parameciidae</taxon>
        <taxon>Paramecium</taxon>
    </lineage>
</organism>
<sequence>MHNYSFTQDYNDNSYLDWNDQNYNCFDHYLNPVIDNQVLIKVEENDVDNKEQLSIQNQTKQQKKKQQLNFSKRKTIKLKNHKQIQQTIIKRSINKYYTEPSNCLFRKATKDPNNHLQTNMELSSKITSLNSIKWKFDFIATLIKQTTLEMIQLQQYRNDKQLL</sequence>
<keyword evidence="2" id="KW-1185">Reference proteome</keyword>
<accession>A0A8S1M3T6</accession>
<name>A0A8S1M3T6_9CILI</name>
<dbReference type="Proteomes" id="UP000692954">
    <property type="component" value="Unassembled WGS sequence"/>
</dbReference>
<gene>
    <name evidence="1" type="ORF">PSON_ATCC_30995.1.T0260015</name>
</gene>
<proteinExistence type="predicted"/>
<comment type="caution">
    <text evidence="1">The sequence shown here is derived from an EMBL/GenBank/DDBJ whole genome shotgun (WGS) entry which is preliminary data.</text>
</comment>
<protein>
    <submittedName>
        <fullName evidence="1">Uncharacterized protein</fullName>
    </submittedName>
</protein>
<dbReference type="AlphaFoldDB" id="A0A8S1M3T6"/>
<reference evidence="1" key="1">
    <citation type="submission" date="2021-01" db="EMBL/GenBank/DDBJ databases">
        <authorList>
            <consortium name="Genoscope - CEA"/>
            <person name="William W."/>
        </authorList>
    </citation>
    <scope>NUCLEOTIDE SEQUENCE</scope>
</reference>
<dbReference type="OrthoDB" id="311358at2759"/>
<evidence type="ECO:0000313" key="2">
    <source>
        <dbReference type="Proteomes" id="UP000692954"/>
    </source>
</evidence>